<evidence type="ECO:0000256" key="2">
    <source>
        <dbReference type="ARBA" id="ARBA00022908"/>
    </source>
</evidence>
<evidence type="ECO:0000313" key="8">
    <source>
        <dbReference type="EMBL" id="KTC93169.1"/>
    </source>
</evidence>
<feature type="domain" description="Tyr recombinase" evidence="6">
    <location>
        <begin position="212"/>
        <end position="384"/>
    </location>
</feature>
<dbReference type="EMBL" id="LNXY01000003">
    <property type="protein sequence ID" value="KTC93169.1"/>
    <property type="molecule type" value="Genomic_DNA"/>
</dbReference>
<dbReference type="GO" id="GO:0015074">
    <property type="term" value="P:DNA integration"/>
    <property type="evidence" value="ECO:0007669"/>
    <property type="project" value="UniProtKB-KW"/>
</dbReference>
<comment type="caution">
    <text evidence="8">The sequence shown here is derived from an EMBL/GenBank/DDBJ whole genome shotgun (WGS) entry which is preliminary data.</text>
</comment>
<keyword evidence="9" id="KW-1185">Reference proteome</keyword>
<keyword evidence="4" id="KW-0233">DNA recombination</keyword>
<evidence type="ECO:0000259" key="6">
    <source>
        <dbReference type="PROSITE" id="PS51898"/>
    </source>
</evidence>
<evidence type="ECO:0000256" key="5">
    <source>
        <dbReference type="PROSITE-ProRule" id="PRU01248"/>
    </source>
</evidence>
<evidence type="ECO:0000313" key="9">
    <source>
        <dbReference type="Proteomes" id="UP000054736"/>
    </source>
</evidence>
<dbReference type="InterPro" id="IPR004107">
    <property type="entry name" value="Integrase_SAM-like_N"/>
</dbReference>
<reference evidence="8 9" key="1">
    <citation type="submission" date="2015-11" db="EMBL/GenBank/DDBJ databases">
        <title>Genomic analysis of 38 Legionella species identifies large and diverse effector repertoires.</title>
        <authorList>
            <person name="Burstein D."/>
            <person name="Amaro F."/>
            <person name="Zusman T."/>
            <person name="Lifshitz Z."/>
            <person name="Cohen O."/>
            <person name="Gilbert J.A."/>
            <person name="Pupko T."/>
            <person name="Shuman H.A."/>
            <person name="Segal G."/>
        </authorList>
    </citation>
    <scope>NUCLEOTIDE SEQUENCE [LARGE SCALE GENOMIC DNA]</scope>
    <source>
        <strain evidence="8 9">ATCC 700990</strain>
    </source>
</reference>
<dbReference type="PANTHER" id="PTHR30629:SF2">
    <property type="entry name" value="PROPHAGE INTEGRASE INTS-RELATED"/>
    <property type="match status" value="1"/>
</dbReference>
<dbReference type="PATRIC" id="fig|1212489.4.peg.561"/>
<name>A0A0W0TC53_9GAMM</name>
<dbReference type="InterPro" id="IPR013762">
    <property type="entry name" value="Integrase-like_cat_sf"/>
</dbReference>
<evidence type="ECO:0000259" key="7">
    <source>
        <dbReference type="PROSITE" id="PS51900"/>
    </source>
</evidence>
<dbReference type="Gene3D" id="1.10.150.130">
    <property type="match status" value="1"/>
</dbReference>
<dbReference type="STRING" id="1212489.Ldro_0540"/>
<dbReference type="Pfam" id="PF00589">
    <property type="entry name" value="Phage_integrase"/>
    <property type="match status" value="1"/>
</dbReference>
<evidence type="ECO:0000256" key="1">
    <source>
        <dbReference type="ARBA" id="ARBA00008857"/>
    </source>
</evidence>
<dbReference type="PROSITE" id="PS51898">
    <property type="entry name" value="TYR_RECOMBINASE"/>
    <property type="match status" value="1"/>
</dbReference>
<proteinExistence type="inferred from homology"/>
<comment type="similarity">
    <text evidence="1">Belongs to the 'phage' integrase family.</text>
</comment>
<protein>
    <submittedName>
        <fullName evidence="8">Phage related integrase</fullName>
    </submittedName>
</protein>
<sequence length="414" mass="47207">MKINKSNVDGLPLPQVTQEGKTAQKRYYDDNLKGFGIRVTSGGSKAFFVEKFINRKRCRITLGHYPELTTEMARNKALVILGQIAMGGDPIADKKASTIANVTLNDVFNDYLKTRKTLKPQTIINYQQILDKGFTSWKNKPILSITKDRISKYHEKLGKENGEAYANLAMRILRALFNFAAGQYEDAKGNSLITENPVRRLSQTRAWYRIERRQSYIKSHELEAWYAGLQITQNEVLKDYLLLILLTGLRRQEAATLKWPDVDLTAKALTLVKTKNNETHTLPLSDFLYNLLLNRKKKQTNDYVFPGTGAAGHIIEPRKLMAHVTKASGVHFTVHDLRRTFITIAESLDIPAYALKRLMNHKMSNDVTAGYIIVDVERLRKPMQLISDYILKCMGVVKSEHIIALQPIKMELLK</sequence>
<dbReference type="RefSeq" id="WP_058494888.1">
    <property type="nucleotide sequence ID" value="NZ_CAAAIU010000003.1"/>
</dbReference>
<feature type="domain" description="Core-binding (CB)" evidence="7">
    <location>
        <begin position="102"/>
        <end position="181"/>
    </location>
</feature>
<dbReference type="InterPro" id="IPR044068">
    <property type="entry name" value="CB"/>
</dbReference>
<accession>A0A0W0TC53</accession>
<dbReference type="InterPro" id="IPR025166">
    <property type="entry name" value="Integrase_DNA_bind_dom"/>
</dbReference>
<dbReference type="Proteomes" id="UP000054736">
    <property type="component" value="Unassembled WGS sequence"/>
</dbReference>
<evidence type="ECO:0000256" key="3">
    <source>
        <dbReference type="ARBA" id="ARBA00023125"/>
    </source>
</evidence>
<dbReference type="InterPro" id="IPR010998">
    <property type="entry name" value="Integrase_recombinase_N"/>
</dbReference>
<dbReference type="Pfam" id="PF13356">
    <property type="entry name" value="Arm-DNA-bind_3"/>
    <property type="match status" value="1"/>
</dbReference>
<dbReference type="GO" id="GO:0006310">
    <property type="term" value="P:DNA recombination"/>
    <property type="evidence" value="ECO:0007669"/>
    <property type="project" value="UniProtKB-KW"/>
</dbReference>
<gene>
    <name evidence="8" type="ORF">Ldro_0540</name>
</gene>
<keyword evidence="3 5" id="KW-0238">DNA-binding</keyword>
<dbReference type="PROSITE" id="PS51900">
    <property type="entry name" value="CB"/>
    <property type="match status" value="1"/>
</dbReference>
<dbReference type="Gene3D" id="1.10.443.10">
    <property type="entry name" value="Intergrase catalytic core"/>
    <property type="match status" value="1"/>
</dbReference>
<dbReference type="AlphaFoldDB" id="A0A0W0TC53"/>
<dbReference type="InterPro" id="IPR011010">
    <property type="entry name" value="DNA_brk_join_enz"/>
</dbReference>
<dbReference type="PANTHER" id="PTHR30629">
    <property type="entry name" value="PROPHAGE INTEGRASE"/>
    <property type="match status" value="1"/>
</dbReference>
<dbReference type="OrthoDB" id="9795573at2"/>
<dbReference type="Gene3D" id="3.30.160.390">
    <property type="entry name" value="Integrase, DNA-binding domain"/>
    <property type="match status" value="1"/>
</dbReference>
<dbReference type="Pfam" id="PF02899">
    <property type="entry name" value="Phage_int_SAM_1"/>
    <property type="match status" value="1"/>
</dbReference>
<dbReference type="GO" id="GO:0003677">
    <property type="term" value="F:DNA binding"/>
    <property type="evidence" value="ECO:0007669"/>
    <property type="project" value="UniProtKB-UniRule"/>
</dbReference>
<dbReference type="SUPFAM" id="SSF56349">
    <property type="entry name" value="DNA breaking-rejoining enzymes"/>
    <property type="match status" value="1"/>
</dbReference>
<dbReference type="InterPro" id="IPR002104">
    <property type="entry name" value="Integrase_catalytic"/>
</dbReference>
<organism evidence="8 9">
    <name type="scientific">Legionella drozanskii LLAP-1</name>
    <dbReference type="NCBI Taxonomy" id="1212489"/>
    <lineage>
        <taxon>Bacteria</taxon>
        <taxon>Pseudomonadati</taxon>
        <taxon>Pseudomonadota</taxon>
        <taxon>Gammaproteobacteria</taxon>
        <taxon>Legionellales</taxon>
        <taxon>Legionellaceae</taxon>
        <taxon>Legionella</taxon>
    </lineage>
</organism>
<dbReference type="InterPro" id="IPR050808">
    <property type="entry name" value="Phage_Integrase"/>
</dbReference>
<evidence type="ECO:0000256" key="4">
    <source>
        <dbReference type="ARBA" id="ARBA00023172"/>
    </source>
</evidence>
<keyword evidence="2" id="KW-0229">DNA integration</keyword>
<dbReference type="InterPro" id="IPR038488">
    <property type="entry name" value="Integrase_DNA-bd_sf"/>
</dbReference>